<dbReference type="InterPro" id="IPR051043">
    <property type="entry name" value="Sulfatase_Mod_Factor_Kinase"/>
</dbReference>
<dbReference type="InterPro" id="IPR005532">
    <property type="entry name" value="SUMF_dom"/>
</dbReference>
<reference evidence="3 4" key="1">
    <citation type="submission" date="2019-01" db="EMBL/GenBank/DDBJ databases">
        <title>Coherence of Microcystis species and biogeography revealed through population genomics.</title>
        <authorList>
            <person name="Perez-Carrascal O.M."/>
            <person name="Terrat Y."/>
            <person name="Giani A."/>
            <person name="Fortin N."/>
            <person name="Tromas N."/>
            <person name="Shapiro B.J."/>
        </authorList>
    </citation>
    <scope>NUCLEOTIDE SEQUENCE [LARGE SCALE GENOMIC DNA]</scope>
    <source>
        <strain evidence="3">Ma_QC_Ch_20071001_S25D</strain>
    </source>
</reference>
<dbReference type="Pfam" id="PF03781">
    <property type="entry name" value="FGE-sulfatase"/>
    <property type="match status" value="1"/>
</dbReference>
<dbReference type="PANTHER" id="PTHR23150">
    <property type="entry name" value="SULFATASE MODIFYING FACTOR 1, 2"/>
    <property type="match status" value="1"/>
</dbReference>
<accession>A0A552FPY6</accession>
<dbReference type="Proteomes" id="UP000316958">
    <property type="component" value="Unassembled WGS sequence"/>
</dbReference>
<sequence length="944" mass="109779">MTSPLLDLFYQLRNEEGFPLSIEQYYRVENYLIQKLANDSDIAIQENPNLENPKIKLLCQALWVKSPEEKQKFDQAWTEMLQFQPEINIEIPKKTPIRHPEESISKIIDPMDDRESPSLAFITPSGDAPLPPETPFPQIATAIEKRKKITSLDNPDYYPIGIAKLQESWQQLRPLPLESPRQTWDLKATVIATAKRGFFDQIIYQKKQLYRREIIIFIDCSDSMIPFAGFGRIMKQTWENVPHFYFDNLIRDEVLRQENGWESQSLTKVLSNYSPEVTSCLILSDAGAARKRYVEKRLSATETLIRRFSRRFSRVAWLNPLPYHRWYGTTAIDIADLAEDIPNFSMFELTTEDWENLITWLKEEPIPPRHFQFDLAQFQQGDNWDDDEDFFSAESCLRLFEKENELNTRELAKRAAFPLSLSPNLLYYLRQHQDKNNQAPWYAIADILLSSLVRKIDRELYEMSPDIRKLLLKKLTPEELKSLAYQLQTYIQEQIGDRCSKSVYWQNQQWLALAYLKPSQAVNEIKQLLEEAIKNNNRVRLVRLTALLENLSAALADYEPLLLLNEPIAAYSRRDLSPEDEGTRQKHLIDKVADIVPYNENLFLFTAETVLVNEKGQVIERKPVKAYFYDENLAEVGNRKEAQNYIPMMYIPQGEFTMGTEDEEIERLVKKFGWDGFRRERPQHLVKVPAFYMSQTPITQAQWRAVASRTDLKVEKDLDPDPSYFKDPPKPPLKRGASDSPPFEGGARGGSPTRWDRPVERVNWYDAVEFCARLSKLTGKEYRLPSEAEWEYACRAGTTTPFHFGETITRELANYNASRTYADEPKGEYRGQTTPVGQFPPNAFGLYDMHGNVWEWCLDPWHENYQGEPPRDGSVWDEDNNDNRYQSLLISTKELLTDKRYRVVRGGSWSDYPVSCRSAYRGRGDPDDHDNDNGFRVACVSPGL</sequence>
<protein>
    <recommendedName>
        <fullName evidence="2">Sulfatase-modifying factor enzyme-like domain-containing protein</fullName>
    </recommendedName>
</protein>
<dbReference type="PANTHER" id="PTHR23150:SF19">
    <property type="entry name" value="FORMYLGLYCINE-GENERATING ENZYME"/>
    <property type="match status" value="1"/>
</dbReference>
<comment type="caution">
    <text evidence="3">The sequence shown here is derived from an EMBL/GenBank/DDBJ whole genome shotgun (WGS) entry which is preliminary data.</text>
</comment>
<organism evidence="3 4">
    <name type="scientific">Microcystis aeruginosa Ma_QC_Ch_20071001_S25D</name>
    <dbReference type="NCBI Taxonomy" id="2486250"/>
    <lineage>
        <taxon>Bacteria</taxon>
        <taxon>Bacillati</taxon>
        <taxon>Cyanobacteriota</taxon>
        <taxon>Cyanophyceae</taxon>
        <taxon>Oscillatoriophycideae</taxon>
        <taxon>Chroococcales</taxon>
        <taxon>Microcystaceae</taxon>
        <taxon>Microcystis</taxon>
    </lineage>
</organism>
<dbReference type="GO" id="GO:0120147">
    <property type="term" value="F:formylglycine-generating oxidase activity"/>
    <property type="evidence" value="ECO:0007669"/>
    <property type="project" value="TreeGrafter"/>
</dbReference>
<evidence type="ECO:0000313" key="4">
    <source>
        <dbReference type="Proteomes" id="UP000316958"/>
    </source>
</evidence>
<feature type="region of interest" description="Disordered" evidence="1">
    <location>
        <begin position="717"/>
        <end position="755"/>
    </location>
</feature>
<dbReference type="EMBL" id="SFBE01000231">
    <property type="protein sequence ID" value="TRU48784.1"/>
    <property type="molecule type" value="Genomic_DNA"/>
</dbReference>
<dbReference type="Gene3D" id="3.90.1580.10">
    <property type="entry name" value="paralog of FGE (formylglycine-generating enzyme)"/>
    <property type="match status" value="1"/>
</dbReference>
<dbReference type="AlphaFoldDB" id="A0A552FPY6"/>
<feature type="domain" description="Sulfatase-modifying factor enzyme-like" evidence="2">
    <location>
        <begin position="648"/>
        <end position="938"/>
    </location>
</feature>
<dbReference type="InterPro" id="IPR042095">
    <property type="entry name" value="SUMF_sf"/>
</dbReference>
<dbReference type="SUPFAM" id="SSF56436">
    <property type="entry name" value="C-type lectin-like"/>
    <property type="match status" value="1"/>
</dbReference>
<name>A0A552FPY6_MICAE</name>
<gene>
    <name evidence="3" type="ORF">EWV57_13775</name>
</gene>
<evidence type="ECO:0000256" key="1">
    <source>
        <dbReference type="SAM" id="MobiDB-lite"/>
    </source>
</evidence>
<dbReference type="InterPro" id="IPR016187">
    <property type="entry name" value="CTDL_fold"/>
</dbReference>
<proteinExistence type="predicted"/>
<evidence type="ECO:0000313" key="3">
    <source>
        <dbReference type="EMBL" id="TRU48784.1"/>
    </source>
</evidence>
<evidence type="ECO:0000259" key="2">
    <source>
        <dbReference type="Pfam" id="PF03781"/>
    </source>
</evidence>